<dbReference type="InterPro" id="IPR003675">
    <property type="entry name" value="Rce1/LyrA-like_dom"/>
</dbReference>
<dbReference type="PANTHER" id="PTHR39430">
    <property type="entry name" value="MEMBRANE-ASSOCIATED PROTEASE-RELATED"/>
    <property type="match status" value="1"/>
</dbReference>
<reference evidence="3 4" key="1">
    <citation type="submission" date="2016-10" db="EMBL/GenBank/DDBJ databases">
        <title>Paenibacillus species isolates.</title>
        <authorList>
            <person name="Beno S.M."/>
        </authorList>
    </citation>
    <scope>NUCLEOTIDE SEQUENCE [LARGE SCALE GENOMIC DNA]</scope>
    <source>
        <strain evidence="3 4">FSL H7-0604</strain>
    </source>
</reference>
<dbReference type="Proteomes" id="UP000187465">
    <property type="component" value="Unassembled WGS sequence"/>
</dbReference>
<proteinExistence type="predicted"/>
<feature type="transmembrane region" description="Helical" evidence="1">
    <location>
        <begin position="254"/>
        <end position="271"/>
    </location>
</feature>
<comment type="caution">
    <text evidence="3">The sequence shown here is derived from an EMBL/GenBank/DDBJ whole genome shotgun (WGS) entry which is preliminary data.</text>
</comment>
<keyword evidence="1" id="KW-1133">Transmembrane helix</keyword>
<sequence length="287" mass="32866">MLHSKEFNPSSIFEAKPTHYLFIANLIFIHIIFTLAVNLILFEHGYLSFIAKNTNHWINETLAANLVGLLLEVIIFLILIAKVSPRDFGLKIEKLRAGLLGTFLFWLAINIVDLCMVHLNHSELTLNNNIFSHSNLVFGEILGQIFGNALLEEILFRGFLLVQIYLCLKKINNKTTRMITAMLISQSIFAAIHIPNRIYSGLVGMEFVYDFIMLLILGVIFALLYILTKNLFFVIGVHSLMNIQIVFWNSNFTYTATLLCVLLLTCLLLCIKRKEFRAQQHQADMEL</sequence>
<dbReference type="GO" id="GO:0080120">
    <property type="term" value="P:CAAX-box protein maturation"/>
    <property type="evidence" value="ECO:0007669"/>
    <property type="project" value="UniProtKB-ARBA"/>
</dbReference>
<evidence type="ECO:0000259" key="2">
    <source>
        <dbReference type="Pfam" id="PF02517"/>
    </source>
</evidence>
<feature type="transmembrane region" description="Helical" evidence="1">
    <location>
        <begin position="20"/>
        <end position="42"/>
    </location>
</feature>
<feature type="transmembrane region" description="Helical" evidence="1">
    <location>
        <begin position="207"/>
        <end position="226"/>
    </location>
</feature>
<evidence type="ECO:0000313" key="4">
    <source>
        <dbReference type="Proteomes" id="UP000187465"/>
    </source>
</evidence>
<dbReference type="AlphaFoldDB" id="A0A1R0X582"/>
<keyword evidence="1" id="KW-0472">Membrane</keyword>
<gene>
    <name evidence="3" type="ORF">BJP51_22775</name>
</gene>
<feature type="domain" description="CAAX prenyl protease 2/Lysostaphin resistance protein A-like" evidence="2">
    <location>
        <begin position="140"/>
        <end position="243"/>
    </location>
</feature>
<dbReference type="RefSeq" id="WP_036675610.1">
    <property type="nucleotide sequence ID" value="NZ_JARLKA010000028.1"/>
</dbReference>
<dbReference type="EMBL" id="MKQP01000030">
    <property type="protein sequence ID" value="OMD29447.1"/>
    <property type="molecule type" value="Genomic_DNA"/>
</dbReference>
<organism evidence="3 4">
    <name type="scientific">Paenibacillus odorifer</name>
    <dbReference type="NCBI Taxonomy" id="189426"/>
    <lineage>
        <taxon>Bacteria</taxon>
        <taxon>Bacillati</taxon>
        <taxon>Bacillota</taxon>
        <taxon>Bacilli</taxon>
        <taxon>Bacillales</taxon>
        <taxon>Paenibacillaceae</taxon>
        <taxon>Paenibacillus</taxon>
    </lineage>
</organism>
<dbReference type="PANTHER" id="PTHR39430:SF1">
    <property type="entry name" value="PROTEASE"/>
    <property type="match status" value="1"/>
</dbReference>
<evidence type="ECO:0000313" key="3">
    <source>
        <dbReference type="EMBL" id="OMD29447.1"/>
    </source>
</evidence>
<name>A0A1R0X582_9BACL</name>
<keyword evidence="1" id="KW-0812">Transmembrane</keyword>
<accession>A0A1R0X582</accession>
<dbReference type="GO" id="GO:0004175">
    <property type="term" value="F:endopeptidase activity"/>
    <property type="evidence" value="ECO:0007669"/>
    <property type="project" value="UniProtKB-ARBA"/>
</dbReference>
<feature type="transmembrane region" description="Helical" evidence="1">
    <location>
        <begin position="231"/>
        <end position="248"/>
    </location>
</feature>
<feature type="transmembrane region" description="Helical" evidence="1">
    <location>
        <begin position="62"/>
        <end position="83"/>
    </location>
</feature>
<evidence type="ECO:0000256" key="1">
    <source>
        <dbReference type="SAM" id="Phobius"/>
    </source>
</evidence>
<feature type="transmembrane region" description="Helical" evidence="1">
    <location>
        <begin position="178"/>
        <end position="195"/>
    </location>
</feature>
<protein>
    <recommendedName>
        <fullName evidence="2">CAAX prenyl protease 2/Lysostaphin resistance protein A-like domain-containing protein</fullName>
    </recommendedName>
</protein>
<dbReference type="Pfam" id="PF02517">
    <property type="entry name" value="Rce1-like"/>
    <property type="match status" value="1"/>
</dbReference>
<feature type="transmembrane region" description="Helical" evidence="1">
    <location>
        <begin position="95"/>
        <end position="121"/>
    </location>
</feature>